<evidence type="ECO:0000256" key="4">
    <source>
        <dbReference type="ARBA" id="ARBA00022692"/>
    </source>
</evidence>
<evidence type="ECO:0000256" key="1">
    <source>
        <dbReference type="ARBA" id="ARBA00004651"/>
    </source>
</evidence>
<protein>
    <recommendedName>
        <fullName evidence="11">Gustatory receptor</fullName>
    </recommendedName>
</protein>
<feature type="transmembrane region" description="Helical" evidence="8">
    <location>
        <begin position="482"/>
        <end position="504"/>
    </location>
</feature>
<feature type="transmembrane region" description="Helical" evidence="8">
    <location>
        <begin position="110"/>
        <end position="134"/>
    </location>
</feature>
<dbReference type="AlphaFoldDB" id="A0A3M6TAA1"/>
<dbReference type="Pfam" id="PF06151">
    <property type="entry name" value="Trehalose_recp"/>
    <property type="match status" value="2"/>
</dbReference>
<evidence type="ECO:0000256" key="7">
    <source>
        <dbReference type="ARBA" id="ARBA00023170"/>
    </source>
</evidence>
<organism evidence="9 10">
    <name type="scientific">Pocillopora damicornis</name>
    <name type="common">Cauliflower coral</name>
    <name type="synonym">Millepora damicornis</name>
    <dbReference type="NCBI Taxonomy" id="46731"/>
    <lineage>
        <taxon>Eukaryota</taxon>
        <taxon>Metazoa</taxon>
        <taxon>Cnidaria</taxon>
        <taxon>Anthozoa</taxon>
        <taxon>Hexacorallia</taxon>
        <taxon>Scleractinia</taxon>
        <taxon>Astrocoeniina</taxon>
        <taxon>Pocilloporidae</taxon>
        <taxon>Pocillopora</taxon>
    </lineage>
</organism>
<evidence type="ECO:0000256" key="3">
    <source>
        <dbReference type="ARBA" id="ARBA00022475"/>
    </source>
</evidence>
<keyword evidence="3" id="KW-1003">Cell membrane</keyword>
<proteinExistence type="inferred from homology"/>
<evidence type="ECO:0000313" key="9">
    <source>
        <dbReference type="EMBL" id="RMX38251.1"/>
    </source>
</evidence>
<feature type="transmembrane region" description="Helical" evidence="8">
    <location>
        <begin position="524"/>
        <end position="548"/>
    </location>
</feature>
<evidence type="ECO:0000256" key="8">
    <source>
        <dbReference type="SAM" id="Phobius"/>
    </source>
</evidence>
<keyword evidence="5 8" id="KW-1133">Transmembrane helix</keyword>
<feature type="transmembrane region" description="Helical" evidence="8">
    <location>
        <begin position="169"/>
        <end position="189"/>
    </location>
</feature>
<dbReference type="STRING" id="46731.A0A3M6TAA1"/>
<dbReference type="OrthoDB" id="5954090at2759"/>
<dbReference type="InterPro" id="IPR009318">
    <property type="entry name" value="Gustatory_rcpt"/>
</dbReference>
<dbReference type="GO" id="GO:0050916">
    <property type="term" value="P:sensory perception of sweet taste"/>
    <property type="evidence" value="ECO:0007669"/>
    <property type="project" value="UniProtKB-ARBA"/>
</dbReference>
<dbReference type="Proteomes" id="UP000275408">
    <property type="component" value="Unassembled WGS sequence"/>
</dbReference>
<feature type="transmembrane region" description="Helical" evidence="8">
    <location>
        <begin position="217"/>
        <end position="237"/>
    </location>
</feature>
<evidence type="ECO:0000256" key="5">
    <source>
        <dbReference type="ARBA" id="ARBA00022989"/>
    </source>
</evidence>
<dbReference type="EMBL" id="RCHS01004038">
    <property type="protein sequence ID" value="RMX38251.1"/>
    <property type="molecule type" value="Genomic_DNA"/>
</dbReference>
<feature type="transmembrane region" description="Helical" evidence="8">
    <location>
        <begin position="583"/>
        <end position="604"/>
    </location>
</feature>
<evidence type="ECO:0008006" key="11">
    <source>
        <dbReference type="Google" id="ProtNLM"/>
    </source>
</evidence>
<dbReference type="PANTHER" id="PTHR21421">
    <property type="entry name" value="GUSTATORY RECEPTOR"/>
    <property type="match status" value="1"/>
</dbReference>
<dbReference type="PANTHER" id="PTHR21421:SF29">
    <property type="entry name" value="GUSTATORY RECEPTOR 5A FOR TREHALOSE-RELATED"/>
    <property type="match status" value="1"/>
</dbReference>
<accession>A0A3M6TAA1</accession>
<dbReference type="GO" id="GO:0008527">
    <property type="term" value="F:taste receptor activity"/>
    <property type="evidence" value="ECO:0007669"/>
    <property type="project" value="InterPro"/>
</dbReference>
<dbReference type="GO" id="GO:0005886">
    <property type="term" value="C:plasma membrane"/>
    <property type="evidence" value="ECO:0007669"/>
    <property type="project" value="UniProtKB-SubCell"/>
</dbReference>
<keyword evidence="10" id="KW-1185">Reference proteome</keyword>
<feature type="transmembrane region" description="Helical" evidence="8">
    <location>
        <begin position="624"/>
        <end position="644"/>
    </location>
</feature>
<keyword evidence="4 8" id="KW-0812">Transmembrane</keyword>
<feature type="transmembrane region" description="Helical" evidence="8">
    <location>
        <begin position="392"/>
        <end position="409"/>
    </location>
</feature>
<evidence type="ECO:0000256" key="2">
    <source>
        <dbReference type="ARBA" id="ARBA00005327"/>
    </source>
</evidence>
<reference evidence="9 10" key="1">
    <citation type="journal article" date="2018" name="Sci. Rep.">
        <title>Comparative analysis of the Pocillopora damicornis genome highlights role of immune system in coral evolution.</title>
        <authorList>
            <person name="Cunning R."/>
            <person name="Bay R.A."/>
            <person name="Gillette P."/>
            <person name="Baker A.C."/>
            <person name="Traylor-Knowles N."/>
        </authorList>
    </citation>
    <scope>NUCLEOTIDE SEQUENCE [LARGE SCALE GENOMIC DNA]</scope>
    <source>
        <strain evidence="9">RSMAS</strain>
        <tissue evidence="9">Whole animal</tissue>
    </source>
</reference>
<comment type="caution">
    <text evidence="9">The sequence shown here is derived from an EMBL/GenBank/DDBJ whole genome shotgun (WGS) entry which is preliminary data.</text>
</comment>
<comment type="subcellular location">
    <subcellularLocation>
        <location evidence="1">Cell membrane</location>
        <topology evidence="1">Multi-pass membrane protein</topology>
    </subcellularLocation>
</comment>
<evidence type="ECO:0000313" key="10">
    <source>
        <dbReference type="Proteomes" id="UP000275408"/>
    </source>
</evidence>
<comment type="similarity">
    <text evidence="2">Belongs to the insect chemoreceptor superfamily. Gustatory receptor (GR) family. Gr5a subfamily.</text>
</comment>
<feature type="transmembrane region" description="Helical" evidence="8">
    <location>
        <begin position="309"/>
        <end position="331"/>
    </location>
</feature>
<evidence type="ECO:0000256" key="6">
    <source>
        <dbReference type="ARBA" id="ARBA00023136"/>
    </source>
</evidence>
<feature type="transmembrane region" description="Helical" evidence="8">
    <location>
        <begin position="79"/>
        <end position="104"/>
    </location>
</feature>
<gene>
    <name evidence="9" type="ORF">pdam_00003321</name>
</gene>
<sequence length="723" mass="81946">MPQRSVHVLEINDRNVIDSGVNVPPVQCQGNESLTVNTRKQLSEILRPILTAMKLTGHFFGPTAVTDDNKQSTWNPSRFYSALVILSQHMLIVFAVISHCHIGLKDMSRFIFLLQIVVWYLQCASGATICWIMMPLYKNKRSRFSQFLSSFVETEPELKGVKAKAVKGLIFACSAAVANTVIIGLFSMYSDGIISAFPPWKQFAHKFVRVAEVVMPFFYSFAMVLPVLMFCVTCMLLEKMFSTLENKLENESIHNFTISYLRKEHVKLCEIVDLASAVFSPLLCVIITLDATLICVNSYQLTRGEASRISIIAFVYWTLFVISLLLILFSFGDKVHEKESVPIREHTMFHRSVDAIEIHRRDSGDITGNQIPIEEYQKKEEIAKNLRKQLSAILRPIFLVMKLTGQYFGTTAMFEENVQKTWCVSLSTVWFLQCASATTICLVAFPFAQSRKSKMSIFIASLVEAAPELNLDGIKAKTVKGLVLACSAATLNSVVIVMMIVYFGGTISLFSPWEKYTFLRWVELIFGTYCSFSWCFPVLIFCVTCMLLETMFTSFQNQVSDRFIHSLSISYLRKEHLKLCHTVQLANAIFSPLLFIIVTLDVPLICVNFHQLIKSSADTDRITIVGYFYWTFCVSSLLIVVFLFGNRVNEKAHSFYETIQKSHVSIDDLKEHAELTLFLAHLQGDPIGLSVGGIAVVNKSLFLTVSMINIKHEIYVTHFKKRN</sequence>
<feature type="transmembrane region" description="Helical" evidence="8">
    <location>
        <begin position="271"/>
        <end position="289"/>
    </location>
</feature>
<name>A0A3M6TAA1_POCDA</name>
<keyword evidence="7" id="KW-0675">Receptor</keyword>
<keyword evidence="6 8" id="KW-0472">Membrane</keyword>
<feature type="transmembrane region" description="Helical" evidence="8">
    <location>
        <begin position="429"/>
        <end position="448"/>
    </location>
</feature>